<keyword evidence="3" id="KW-1185">Reference proteome</keyword>
<keyword evidence="2" id="KW-0378">Hydrolase</keyword>
<dbReference type="GO" id="GO:0005634">
    <property type="term" value="C:nucleus"/>
    <property type="evidence" value="ECO:0007669"/>
    <property type="project" value="TreeGrafter"/>
</dbReference>
<evidence type="ECO:0000313" key="3">
    <source>
        <dbReference type="Proteomes" id="UP000268162"/>
    </source>
</evidence>
<dbReference type="EMBL" id="ML002837">
    <property type="protein sequence ID" value="RKP35569.1"/>
    <property type="molecule type" value="Genomic_DNA"/>
</dbReference>
<gene>
    <name evidence="2" type="ORF">BJ085DRAFT_23915</name>
</gene>
<dbReference type="Pfam" id="PF03690">
    <property type="entry name" value="MYG1_exonuc"/>
    <property type="match status" value="1"/>
</dbReference>
<evidence type="ECO:0000313" key="2">
    <source>
        <dbReference type="EMBL" id="RKP35569.1"/>
    </source>
</evidence>
<proteinExistence type="inferred from homology"/>
<protein>
    <submittedName>
        <fullName evidence="2">Metal-dependent protein hydrolase</fullName>
    </submittedName>
</protein>
<sequence length="330" mass="37171">MVRKLIGTHNGTFHCDEALAVYLLGQTDRFQDNQVVRTRDPKILETCDVVVDVGGVYDPATFRFDHHQRGFSEVFSEKHTTKLSSAGLVYKHFGREIIAKILNLAVEESTVDMLYNKVYDQFVEALDAIDNGISRYPADIEPKYSESTNLPARVGQLNPWWNQSNSDLDERFQRAVALTGSEFTDRVRFYGLAWLPAYDLVARGIDARTSVDPSGQIMVLESGCPWKEHVYNLEEQRGLLEPAEAERKLIIYVIYPEETNAAWRVQAVGVDNGSFESRKALPEAWRGFRDEELSEKTGIEGCIFVHASGFIGGNKTKEGAIEMARKALAL</sequence>
<accession>A0A4V1J4H4</accession>
<dbReference type="PANTHER" id="PTHR11215">
    <property type="entry name" value="METAL DEPENDENT HYDROLASE - RELATED"/>
    <property type="match status" value="1"/>
</dbReference>
<dbReference type="GO" id="GO:0005737">
    <property type="term" value="C:cytoplasm"/>
    <property type="evidence" value="ECO:0007669"/>
    <property type="project" value="TreeGrafter"/>
</dbReference>
<dbReference type="InterPro" id="IPR003226">
    <property type="entry name" value="MYG1_exonuclease"/>
</dbReference>
<name>A0A4V1J4H4_9FUNG</name>
<dbReference type="GO" id="GO:0016787">
    <property type="term" value="F:hydrolase activity"/>
    <property type="evidence" value="ECO:0007669"/>
    <property type="project" value="UniProtKB-KW"/>
</dbReference>
<dbReference type="AlphaFoldDB" id="A0A4V1J4H4"/>
<dbReference type="PANTHER" id="PTHR11215:SF1">
    <property type="entry name" value="MYG1 EXONUCLEASE"/>
    <property type="match status" value="1"/>
</dbReference>
<dbReference type="Proteomes" id="UP000268162">
    <property type="component" value="Unassembled WGS sequence"/>
</dbReference>
<organism evidence="2 3">
    <name type="scientific">Dimargaris cristalligena</name>
    <dbReference type="NCBI Taxonomy" id="215637"/>
    <lineage>
        <taxon>Eukaryota</taxon>
        <taxon>Fungi</taxon>
        <taxon>Fungi incertae sedis</taxon>
        <taxon>Zoopagomycota</taxon>
        <taxon>Kickxellomycotina</taxon>
        <taxon>Dimargaritomycetes</taxon>
        <taxon>Dimargaritales</taxon>
        <taxon>Dimargaritaceae</taxon>
        <taxon>Dimargaris</taxon>
    </lineage>
</organism>
<reference evidence="3" key="1">
    <citation type="journal article" date="2018" name="Nat. Microbiol.">
        <title>Leveraging single-cell genomics to expand the fungal tree of life.</title>
        <authorList>
            <person name="Ahrendt S.R."/>
            <person name="Quandt C.A."/>
            <person name="Ciobanu D."/>
            <person name="Clum A."/>
            <person name="Salamov A."/>
            <person name="Andreopoulos B."/>
            <person name="Cheng J.F."/>
            <person name="Woyke T."/>
            <person name="Pelin A."/>
            <person name="Henrissat B."/>
            <person name="Reynolds N.K."/>
            <person name="Benny G.L."/>
            <person name="Smith M.E."/>
            <person name="James T.Y."/>
            <person name="Grigoriev I.V."/>
        </authorList>
    </citation>
    <scope>NUCLEOTIDE SEQUENCE [LARGE SCALE GENOMIC DNA]</scope>
    <source>
        <strain evidence="3">RSA 468</strain>
    </source>
</reference>
<dbReference type="STRING" id="215637.A0A4V1J4H4"/>
<evidence type="ECO:0000256" key="1">
    <source>
        <dbReference type="ARBA" id="ARBA00010105"/>
    </source>
</evidence>
<comment type="similarity">
    <text evidence="1">Belongs to the MYG1 family.</text>
</comment>